<keyword evidence="1" id="KW-1133">Transmembrane helix</keyword>
<keyword evidence="1" id="KW-0812">Transmembrane</keyword>
<sequence length="149" mass="17202">MRPPHVAVGLLMLIFAPLGWLWLTLLSPFTYERPAHLPDIEPGRHRVFVYGTLRLAPVRWVVMGRAGETQPAVIEGYRREALDLEASPEDRVRGEVIIVNAEELRRLDRYERLGIRYERVPMRLADGQLAWVYRRRDEAAQPHPAIDGT</sequence>
<dbReference type="EMBL" id="VTPY01000002">
    <property type="protein sequence ID" value="KAA0013501.1"/>
    <property type="molecule type" value="Genomic_DNA"/>
</dbReference>
<feature type="transmembrane region" description="Helical" evidence="1">
    <location>
        <begin position="6"/>
        <end position="26"/>
    </location>
</feature>
<dbReference type="SUPFAM" id="SSF110857">
    <property type="entry name" value="Gamma-glutamyl cyclotransferase-like"/>
    <property type="match status" value="1"/>
</dbReference>
<gene>
    <name evidence="3" type="ORF">F0A17_03805</name>
</gene>
<evidence type="ECO:0000259" key="2">
    <source>
        <dbReference type="Pfam" id="PF06094"/>
    </source>
</evidence>
<dbReference type="InterPro" id="IPR036568">
    <property type="entry name" value="GGCT-like_sf"/>
</dbReference>
<accession>A0A7V7G1V4</accession>
<dbReference type="CDD" id="cd06661">
    <property type="entry name" value="GGCT_like"/>
    <property type="match status" value="1"/>
</dbReference>
<dbReference type="InterPro" id="IPR009288">
    <property type="entry name" value="AIG2-like_dom"/>
</dbReference>
<evidence type="ECO:0000313" key="3">
    <source>
        <dbReference type="EMBL" id="KAA0013501.1"/>
    </source>
</evidence>
<evidence type="ECO:0000313" key="4">
    <source>
        <dbReference type="Proteomes" id="UP000486760"/>
    </source>
</evidence>
<keyword evidence="1" id="KW-0472">Membrane</keyword>
<feature type="domain" description="Gamma-glutamylcyclotransferase AIG2-like" evidence="2">
    <location>
        <begin position="47"/>
        <end position="138"/>
    </location>
</feature>
<dbReference type="RefSeq" id="WP_149327042.1">
    <property type="nucleotide sequence ID" value="NZ_VTPY01000002.1"/>
</dbReference>
<dbReference type="InterPro" id="IPR013024">
    <property type="entry name" value="GGCT-like"/>
</dbReference>
<proteinExistence type="predicted"/>
<comment type="caution">
    <text evidence="3">The sequence shown here is derived from an EMBL/GenBank/DDBJ whole genome shotgun (WGS) entry which is preliminary data.</text>
</comment>
<dbReference type="Gene3D" id="3.10.490.10">
    <property type="entry name" value="Gamma-glutamyl cyclotransferase-like"/>
    <property type="match status" value="1"/>
</dbReference>
<evidence type="ECO:0000256" key="1">
    <source>
        <dbReference type="SAM" id="Phobius"/>
    </source>
</evidence>
<keyword evidence="3" id="KW-0808">Transferase</keyword>
<dbReference type="GO" id="GO:0016740">
    <property type="term" value="F:transferase activity"/>
    <property type="evidence" value="ECO:0007669"/>
    <property type="project" value="UniProtKB-KW"/>
</dbReference>
<dbReference type="Proteomes" id="UP000486760">
    <property type="component" value="Unassembled WGS sequence"/>
</dbReference>
<dbReference type="Pfam" id="PF06094">
    <property type="entry name" value="GGACT"/>
    <property type="match status" value="1"/>
</dbReference>
<dbReference type="AlphaFoldDB" id="A0A7V7G1V4"/>
<protein>
    <submittedName>
        <fullName evidence="3">Gamma-glutamylcyclotransferase</fullName>
    </submittedName>
</protein>
<keyword evidence="4" id="KW-1185">Reference proteome</keyword>
<reference evidence="3 4" key="1">
    <citation type="submission" date="2019-08" db="EMBL/GenBank/DDBJ databases">
        <title>Bioinformatics analysis of the strain L3 and L5.</title>
        <authorList>
            <person name="Li X."/>
        </authorList>
    </citation>
    <scope>NUCLEOTIDE SEQUENCE [LARGE SCALE GENOMIC DNA]</scope>
    <source>
        <strain evidence="3 4">L5</strain>
    </source>
</reference>
<name>A0A7V7G1V4_9GAMM</name>
<organism evidence="3 4">
    <name type="scientific">Billgrantia pellis</name>
    <dbReference type="NCBI Taxonomy" id="2606936"/>
    <lineage>
        <taxon>Bacteria</taxon>
        <taxon>Pseudomonadati</taxon>
        <taxon>Pseudomonadota</taxon>
        <taxon>Gammaproteobacteria</taxon>
        <taxon>Oceanospirillales</taxon>
        <taxon>Halomonadaceae</taxon>
        <taxon>Billgrantia</taxon>
    </lineage>
</organism>